<keyword evidence="2" id="KW-1185">Reference proteome</keyword>
<gene>
    <name evidence="1" type="ORF">CEXT_659221</name>
</gene>
<protein>
    <submittedName>
        <fullName evidence="1">Uncharacterized protein</fullName>
    </submittedName>
</protein>
<proteinExistence type="predicted"/>
<reference evidence="1 2" key="1">
    <citation type="submission" date="2021-06" db="EMBL/GenBank/DDBJ databases">
        <title>Caerostris extrusa draft genome.</title>
        <authorList>
            <person name="Kono N."/>
            <person name="Arakawa K."/>
        </authorList>
    </citation>
    <scope>NUCLEOTIDE SEQUENCE [LARGE SCALE GENOMIC DNA]</scope>
</reference>
<organism evidence="1 2">
    <name type="scientific">Caerostris extrusa</name>
    <name type="common">Bark spider</name>
    <name type="synonym">Caerostris bankana</name>
    <dbReference type="NCBI Taxonomy" id="172846"/>
    <lineage>
        <taxon>Eukaryota</taxon>
        <taxon>Metazoa</taxon>
        <taxon>Ecdysozoa</taxon>
        <taxon>Arthropoda</taxon>
        <taxon>Chelicerata</taxon>
        <taxon>Arachnida</taxon>
        <taxon>Araneae</taxon>
        <taxon>Araneomorphae</taxon>
        <taxon>Entelegynae</taxon>
        <taxon>Araneoidea</taxon>
        <taxon>Araneidae</taxon>
        <taxon>Caerostris</taxon>
    </lineage>
</organism>
<comment type="caution">
    <text evidence="1">The sequence shown here is derived from an EMBL/GenBank/DDBJ whole genome shotgun (WGS) entry which is preliminary data.</text>
</comment>
<evidence type="ECO:0000313" key="2">
    <source>
        <dbReference type="Proteomes" id="UP001054945"/>
    </source>
</evidence>
<dbReference type="Proteomes" id="UP001054945">
    <property type="component" value="Unassembled WGS sequence"/>
</dbReference>
<evidence type="ECO:0000313" key="1">
    <source>
        <dbReference type="EMBL" id="GIY65507.1"/>
    </source>
</evidence>
<name>A0AAV4V5M0_CAEEX</name>
<accession>A0AAV4V5M0</accession>
<dbReference type="EMBL" id="BPLR01013998">
    <property type="protein sequence ID" value="GIY65507.1"/>
    <property type="molecule type" value="Genomic_DNA"/>
</dbReference>
<dbReference type="AlphaFoldDB" id="A0AAV4V5M0"/>
<sequence length="158" mass="18732">METPGRFYFLLLTTDIEDEWSNYHLLIRKCANIRESLINCFKITVENINSSQVSGSNIKIKELNILYEKMESCLKAATRCEEKSSEIEKKIEMHQHIAEYRVLLRRLRDHKKRIDTLRVKIRKMLGVIKKYRGKLLCSFNQTFVDALSCGLLRIRFIF</sequence>